<dbReference type="Proteomes" id="UP000076372">
    <property type="component" value="Chromosome"/>
</dbReference>
<dbReference type="SMR" id="A0A8D4D661"/>
<dbReference type="Gene3D" id="3.80.10.10">
    <property type="entry name" value="Ribonuclease Inhibitor"/>
    <property type="match status" value="1"/>
</dbReference>
<protein>
    <submittedName>
        <fullName evidence="1">Lipoprotein</fullName>
    </submittedName>
</protein>
<keyword evidence="1" id="KW-0449">Lipoprotein</keyword>
<dbReference type="SUPFAM" id="SSF52058">
    <property type="entry name" value="L domain-like"/>
    <property type="match status" value="1"/>
</dbReference>
<reference evidence="1 2" key="1">
    <citation type="submission" date="2014-04" db="EMBL/GenBank/DDBJ databases">
        <title>Complete genome sequence of Mycoplasma bovis attenuated strain P150.</title>
        <authorList>
            <person name="Qi J."/>
            <person name="Guo A."/>
        </authorList>
    </citation>
    <scope>NUCLEOTIDE SEQUENCE [LARGE SCALE GENOMIC DNA]</scope>
    <source>
        <strain evidence="1 2">HB0801-P150</strain>
    </source>
</reference>
<name>A0A8D4D661_MYCBV</name>
<dbReference type="InterPro" id="IPR032675">
    <property type="entry name" value="LRR_dom_sf"/>
</dbReference>
<dbReference type="AlphaFoldDB" id="A0A8D4D661"/>
<evidence type="ECO:0000313" key="1">
    <source>
        <dbReference type="EMBL" id="AMW25873.1"/>
    </source>
</evidence>
<dbReference type="InterPro" id="IPR026906">
    <property type="entry name" value="LRR_5"/>
</dbReference>
<gene>
    <name evidence="1" type="ORF">BC94_0628</name>
</gene>
<proteinExistence type="predicted"/>
<dbReference type="Pfam" id="PF13306">
    <property type="entry name" value="LRR_5"/>
    <property type="match status" value="1"/>
</dbReference>
<sequence>MLAIIRRVIMKKIHKLGFTLLPVALTVPLVSAGCKDKNKSEIRLDENTKLFYFDINSNNRATITAYNRAFFDDSNNIVAQSKVIKIPEKVKFKNTEYIVDSIGSESFINLTNLEKVEFSKNIKFIGDRAFAGSSKLTTIKFSNDSELEAINISAFANTNLEKITLPNKLSFIASYAFANIQNDKFSVILNSNLDNNNKLNIGQYAFANLKESFKLEIKNLKESTVIGADKKSEFAIFIGLKDNQIIFEKK</sequence>
<organism evidence="1 2">
    <name type="scientific">Mycoplasmopsis bovis</name>
    <name type="common">Mycoplasma bovis</name>
    <dbReference type="NCBI Taxonomy" id="28903"/>
    <lineage>
        <taxon>Bacteria</taxon>
        <taxon>Bacillati</taxon>
        <taxon>Mycoplasmatota</taxon>
        <taxon>Mycoplasmoidales</taxon>
        <taxon>Metamycoplasmataceae</taxon>
        <taxon>Mycoplasmopsis</taxon>
    </lineage>
</organism>
<accession>A0A8D4D661</accession>
<dbReference type="EMBL" id="CP007590">
    <property type="protein sequence ID" value="AMW25873.1"/>
    <property type="molecule type" value="Genomic_DNA"/>
</dbReference>
<evidence type="ECO:0000313" key="2">
    <source>
        <dbReference type="Proteomes" id="UP000076372"/>
    </source>
</evidence>
<dbReference type="PROSITE" id="PS51257">
    <property type="entry name" value="PROKAR_LIPOPROTEIN"/>
    <property type="match status" value="1"/>
</dbReference>